<reference evidence="3" key="1">
    <citation type="submission" date="2017-08" db="EMBL/GenBank/DDBJ databases">
        <title>A dynamic microbial community with high functional redundancy inhabits the cold, oxic subseafloor aquifer.</title>
        <authorList>
            <person name="Tully B.J."/>
            <person name="Wheat C.G."/>
            <person name="Glazer B.T."/>
            <person name="Huber J.A."/>
        </authorList>
    </citation>
    <scope>NUCLEOTIDE SEQUENCE [LARGE SCALE GENOMIC DNA]</scope>
</reference>
<dbReference type="AlphaFoldDB" id="A0A2A4T0Q5"/>
<comment type="caution">
    <text evidence="2">The sequence shown here is derived from an EMBL/GenBank/DDBJ whole genome shotgun (WGS) entry which is preliminary data.</text>
</comment>
<evidence type="ECO:0000313" key="2">
    <source>
        <dbReference type="EMBL" id="PCI26901.1"/>
    </source>
</evidence>
<dbReference type="InterPro" id="IPR025667">
    <property type="entry name" value="SprB_repeat"/>
</dbReference>
<dbReference type="InterPro" id="IPR026444">
    <property type="entry name" value="Secre_tail"/>
</dbReference>
<dbReference type="Gene3D" id="2.60.40.740">
    <property type="match status" value="4"/>
</dbReference>
<dbReference type="NCBIfam" id="TIGR04183">
    <property type="entry name" value="Por_Secre_tail"/>
    <property type="match status" value="1"/>
</dbReference>
<dbReference type="Pfam" id="PF18962">
    <property type="entry name" value="Por_Secre_tail"/>
    <property type="match status" value="1"/>
</dbReference>
<evidence type="ECO:0000259" key="1">
    <source>
        <dbReference type="Pfam" id="PF18962"/>
    </source>
</evidence>
<evidence type="ECO:0000313" key="3">
    <source>
        <dbReference type="Proteomes" id="UP000218113"/>
    </source>
</evidence>
<name>A0A2A4T0Q5_9DELT</name>
<gene>
    <name evidence="2" type="ORF">COB67_09720</name>
</gene>
<sequence>MLVNDSIVLPTCGESNGLIALNVDHGIPPISFIWQNGETTAQIDSLSSGIYTCIVSDSIGCSINYNINLQESSIPLQILGIGTTNSICNRGTGSASASIIGGASPYDYSWTTTANECGNYTLNMYNNSSILTTLSWAHVNYDPPMIKITVNNSTYGYFAVSPLVGFVKNTFEQAAIYVCTGDSIKLEYLSPFSQSQFGYELLDGQGNVIFREARISITGLSYADTVKSFVTGQGTPTLNGLTTGAYTLTVVDSNGCEDSRSVQINSTSGNLNIQAQSILNETCGMKNGAIDIDIQGGILPLNYQWNTGISNEDLINLENGVYTLTVTDQIGCVVSGNFEIINDANGMVVQDTLIQEDSCSTSTGMIDITVTGGQMPYSFEWSNGQYIEDLSNLSTGNYIVTITDATGCQLIERYNIHSVGLFVSSIVTHDTCFRGRGAIDLTVSGGSAPYSYLWPIGLFGVSTQDVSNRLSGIYRCTITDNAGCVYIHIDTVQSIPSDLRIGGAHIQHVDDCLNSTGGIYLAATGGTPPYTYRWNNSITVNSPNLTNAPYGTNTVYITDQNACFIRDTFKVDILRSVLNFSIIDSTITPEICSNEQGAIDLDADLSVFMGVPSYYSYIWNTGETTGSISGLSSGIYTVTISMTSLGCSEVWTISVPNHPATLSIDSIYYLPESCLQTNGLINTSISGGTLPYTYLWSNSDTSQNISNLSSGTYSVTATDSIGCEVSSQSIYIPNLSYGFGIQSTSIIDEQCGNDGGITVTVSGGILPYSYLWSNGATSQNSSGLNSGVHYLTVTEANGCSIIDSFIINTVTNPLLITTQSIQPTCNLSNGAINLSPNGGNAPYSYIWNTMDTTQSIFNLTIGNYSVTVSDMNGCIVTLFIPVIDTSYLVNITSVDTTSTSCNSCTDGAIDLTLDPIGAPYTFLWDNGSTAEDLNNLMSGTYIVTITNADGCSLDTSFTINTSVGVERISPLIQAKVYPNPSNGKFTIEFISPLTEVTTIHIYNNLGQIIYTRKLELTDLDRIIHLQLGDIISGIYLLQLTSNQKYLTQKVIIH</sequence>
<dbReference type="EMBL" id="NVSR01000083">
    <property type="protein sequence ID" value="PCI26901.1"/>
    <property type="molecule type" value="Genomic_DNA"/>
</dbReference>
<dbReference type="Proteomes" id="UP000218113">
    <property type="component" value="Unassembled WGS sequence"/>
</dbReference>
<dbReference type="Pfam" id="PF13573">
    <property type="entry name" value="SprB"/>
    <property type="match status" value="7"/>
</dbReference>
<protein>
    <recommendedName>
        <fullName evidence="1">Secretion system C-terminal sorting domain-containing protein</fullName>
    </recommendedName>
</protein>
<accession>A0A2A4T0Q5</accession>
<organism evidence="2 3">
    <name type="scientific">SAR324 cluster bacterium</name>
    <dbReference type="NCBI Taxonomy" id="2024889"/>
    <lineage>
        <taxon>Bacteria</taxon>
        <taxon>Deltaproteobacteria</taxon>
        <taxon>SAR324 cluster</taxon>
    </lineage>
</organism>
<feature type="domain" description="Secretion system C-terminal sorting" evidence="1">
    <location>
        <begin position="976"/>
        <end position="1052"/>
    </location>
</feature>
<proteinExistence type="predicted"/>